<dbReference type="GO" id="GO:0016020">
    <property type="term" value="C:membrane"/>
    <property type="evidence" value="ECO:0007669"/>
    <property type="project" value="UniProtKB-SubCell"/>
</dbReference>
<evidence type="ECO:0000256" key="2">
    <source>
        <dbReference type="ARBA" id="ARBA00022692"/>
    </source>
</evidence>
<feature type="chain" id="PRO_5043807036" description="Receptor ligand binding region domain-containing protein" evidence="7">
    <location>
        <begin position="19"/>
        <end position="1258"/>
    </location>
</feature>
<evidence type="ECO:0000256" key="7">
    <source>
        <dbReference type="SAM" id="SignalP"/>
    </source>
</evidence>
<feature type="compositionally biased region" description="Basic and acidic residues" evidence="5">
    <location>
        <begin position="1190"/>
        <end position="1203"/>
    </location>
</feature>
<keyword evidence="2 6" id="KW-0812">Transmembrane</keyword>
<feature type="transmembrane region" description="Helical" evidence="6">
    <location>
        <begin position="755"/>
        <end position="775"/>
    </location>
</feature>
<keyword evidence="4 6" id="KW-0472">Membrane</keyword>
<evidence type="ECO:0000256" key="1">
    <source>
        <dbReference type="ARBA" id="ARBA00004370"/>
    </source>
</evidence>
<feature type="transmembrane region" description="Helical" evidence="6">
    <location>
        <begin position="942"/>
        <end position="961"/>
    </location>
</feature>
<dbReference type="Gene3D" id="3.40.50.2300">
    <property type="match status" value="2"/>
</dbReference>
<evidence type="ECO:0000256" key="3">
    <source>
        <dbReference type="ARBA" id="ARBA00022989"/>
    </source>
</evidence>
<dbReference type="Proteomes" id="UP001162131">
    <property type="component" value="Unassembled WGS sequence"/>
</dbReference>
<feature type="transmembrane region" description="Helical" evidence="6">
    <location>
        <begin position="1035"/>
        <end position="1054"/>
    </location>
</feature>
<comment type="caution">
    <text evidence="9">The sequence shown here is derived from an EMBL/GenBank/DDBJ whole genome shotgun (WGS) entry which is preliminary data.</text>
</comment>
<dbReference type="Pfam" id="PF01094">
    <property type="entry name" value="ANF_receptor"/>
    <property type="match status" value="1"/>
</dbReference>
<evidence type="ECO:0000313" key="9">
    <source>
        <dbReference type="EMBL" id="CAG9328044.1"/>
    </source>
</evidence>
<evidence type="ECO:0000256" key="6">
    <source>
        <dbReference type="SAM" id="Phobius"/>
    </source>
</evidence>
<feature type="transmembrane region" description="Helical" evidence="6">
    <location>
        <begin position="981"/>
        <end position="998"/>
    </location>
</feature>
<proteinExistence type="predicted"/>
<keyword evidence="10" id="KW-1185">Reference proteome</keyword>
<dbReference type="InterPro" id="IPR028082">
    <property type="entry name" value="Peripla_BP_I"/>
</dbReference>
<keyword evidence="3 6" id="KW-1133">Transmembrane helix</keyword>
<comment type="subcellular location">
    <subcellularLocation>
        <location evidence="1">Membrane</location>
    </subcellularLocation>
</comment>
<dbReference type="InterPro" id="IPR001828">
    <property type="entry name" value="ANF_lig-bd_rcpt"/>
</dbReference>
<evidence type="ECO:0000259" key="8">
    <source>
        <dbReference type="Pfam" id="PF01094"/>
    </source>
</evidence>
<dbReference type="AlphaFoldDB" id="A0AAU9JXA5"/>
<dbReference type="EMBL" id="CAJZBQ010000045">
    <property type="protein sequence ID" value="CAG9328044.1"/>
    <property type="molecule type" value="Genomic_DNA"/>
</dbReference>
<organism evidence="9 10">
    <name type="scientific">Blepharisma stoltei</name>
    <dbReference type="NCBI Taxonomy" id="1481888"/>
    <lineage>
        <taxon>Eukaryota</taxon>
        <taxon>Sar</taxon>
        <taxon>Alveolata</taxon>
        <taxon>Ciliophora</taxon>
        <taxon>Postciliodesmatophora</taxon>
        <taxon>Heterotrichea</taxon>
        <taxon>Heterotrichida</taxon>
        <taxon>Blepharismidae</taxon>
        <taxon>Blepharisma</taxon>
    </lineage>
</organism>
<feature type="transmembrane region" description="Helical" evidence="6">
    <location>
        <begin position="889"/>
        <end position="910"/>
    </location>
</feature>
<feature type="region of interest" description="Disordered" evidence="5">
    <location>
        <begin position="1190"/>
        <end position="1219"/>
    </location>
</feature>
<feature type="transmembrane region" description="Helical" evidence="6">
    <location>
        <begin position="849"/>
        <end position="869"/>
    </location>
</feature>
<feature type="domain" description="Receptor ligand binding region" evidence="8">
    <location>
        <begin position="365"/>
        <end position="684"/>
    </location>
</feature>
<protein>
    <recommendedName>
        <fullName evidence="8">Receptor ligand binding region domain-containing protein</fullName>
    </recommendedName>
</protein>
<sequence>MITYFLLFLDSVASQMFAIPILYSRYTDPLLANILANTIDCSINSRAGCDLNLPYQYEAIEIFNAYDLETIFTNSDYLFLFDATFSLSMNALVSKYAMEYGFIHFVYGNAPENALPYVIYSDYRFSVYREVAIDFAKIYGIKKAIAIITCDFIEMDFNNDKGVEIVAQYKIPKSAPYEYIFSLISKEIKPSGIKWFFFQTNSKTSKLIQEALVQADMDKEGYTYIYMQEAAWSAYLKGSILLEASIFHSYDFYDYTETTIFLTPFLLYEIISNNDIQGSYSAYTLNTFAQRDFTFDNVGFTIWNVQGERKLTSVGAVNGGGIQILAPIMFPGETYELPNNEKRKIPISINGMNSTRINAVNQLGATFALETIKNEGKLLPNFNISFNNITDCFFRDNSAYDCFKNCTEDLGYFHIPPADTSVSLSTIEIFKSLNITTPIIGVETSTIMNSLDYYPQYTRVSYPNSITSSAAALLLSIFSAYKCSLLYSDSIWGREFSEQFKNQTESYGIQILNKIREVPLGFNGTDKRAIQEIVDLKTRFVILEIQRPDILYVIEAFYDLGMRDGDIFLIAGDGTLSASDLDEKRINADSYKKRKEIMSNLFYFSYLTFQNQIGLGIKNNFLSQYGFAYDNMCLFYDATYLGIYAINSLITRGINVNSSSMQHSIRDVKFTGCSGIVQVSQDGNSRLSTVLGMYTLLQINYEWKLVLRGLYDPSQLIVLHLLQVYSNSFKIPSEIIGEDQNCPFKERQVRSFLDGYIILIAIEIIPIIIGTIFVLKFYHFIMNSSFEKLVTVEKENFFDSLSYILMLIECFQYMHTGQNINNFLPELTDITKLVTFNITGWNKNNYFNFWNQIQFFEIIAILWFILFLWKKRKIGENSKSNFIIGINEFNLYFLPFIGDSLFLPICLNLFQTFQCTSSIGDSFYDSFHDRICSTFCWQGEHIYYVVISSIAICLYMPTSIYNRPLWKNDLSFHFQEQPFHFVLKSYIQMAFIILHTIVLPVSEIIFIGLCIGLFFIYVVISIYKKSFNYERASMWYIIFLSFSLLFWICCGISKGDNITALTVLVVGWALLIIFGISYQKMRLPSLLISEKGIDIYQLFRFQLTSSRIEDPEISNLFKYPYSKQDLYQKEEEIIENKINVSENSESEYKYLVKPDEWKWYGNFEEVLGKSEELYEKNKKRVQFIDKEKELDSEEKDRENKENSELSIHLTNEDETNENYSNWSENSISNDIYPAISQVIDANCLKFDFLDNLNENQTI</sequence>
<reference evidence="9" key="1">
    <citation type="submission" date="2021-09" db="EMBL/GenBank/DDBJ databases">
        <authorList>
            <consortium name="AG Swart"/>
            <person name="Singh M."/>
            <person name="Singh A."/>
            <person name="Seah K."/>
            <person name="Emmerich C."/>
        </authorList>
    </citation>
    <scope>NUCLEOTIDE SEQUENCE</scope>
    <source>
        <strain evidence="9">ATCC30299</strain>
    </source>
</reference>
<evidence type="ECO:0000256" key="5">
    <source>
        <dbReference type="SAM" id="MobiDB-lite"/>
    </source>
</evidence>
<accession>A0AAU9JXA5</accession>
<feature type="transmembrane region" description="Helical" evidence="6">
    <location>
        <begin position="1060"/>
        <end position="1078"/>
    </location>
</feature>
<feature type="transmembrane region" description="Helical" evidence="6">
    <location>
        <begin position="1004"/>
        <end position="1023"/>
    </location>
</feature>
<evidence type="ECO:0000256" key="4">
    <source>
        <dbReference type="ARBA" id="ARBA00023136"/>
    </source>
</evidence>
<dbReference type="SUPFAM" id="SSF53822">
    <property type="entry name" value="Periplasmic binding protein-like I"/>
    <property type="match status" value="1"/>
</dbReference>
<feature type="signal peptide" evidence="7">
    <location>
        <begin position="1"/>
        <end position="18"/>
    </location>
</feature>
<gene>
    <name evidence="9" type="ORF">BSTOLATCC_MIC45503</name>
</gene>
<name>A0AAU9JXA5_9CILI</name>
<evidence type="ECO:0000313" key="10">
    <source>
        <dbReference type="Proteomes" id="UP001162131"/>
    </source>
</evidence>
<keyword evidence="7" id="KW-0732">Signal</keyword>